<dbReference type="AlphaFoldDB" id="A0AAV5JVP8"/>
<dbReference type="GO" id="GO:0007142">
    <property type="term" value="P:male meiosis II"/>
    <property type="evidence" value="ECO:0007669"/>
    <property type="project" value="InterPro"/>
</dbReference>
<dbReference type="EMBL" id="BPVZ01000043">
    <property type="protein sequence ID" value="GKV15449.1"/>
    <property type="molecule type" value="Genomic_DNA"/>
</dbReference>
<reference evidence="2 3" key="1">
    <citation type="journal article" date="2021" name="Commun. Biol.">
        <title>The genome of Shorea leprosula (Dipterocarpaceae) highlights the ecological relevance of drought in aseasonal tropical rainforests.</title>
        <authorList>
            <person name="Ng K.K.S."/>
            <person name="Kobayashi M.J."/>
            <person name="Fawcett J.A."/>
            <person name="Hatakeyama M."/>
            <person name="Paape T."/>
            <person name="Ng C.H."/>
            <person name="Ang C.C."/>
            <person name="Tnah L.H."/>
            <person name="Lee C.T."/>
            <person name="Nishiyama T."/>
            <person name="Sese J."/>
            <person name="O'Brien M.J."/>
            <person name="Copetti D."/>
            <person name="Mohd Noor M.I."/>
            <person name="Ong R.C."/>
            <person name="Putra M."/>
            <person name="Sireger I.Z."/>
            <person name="Indrioko S."/>
            <person name="Kosugi Y."/>
            <person name="Izuno A."/>
            <person name="Isagi Y."/>
            <person name="Lee S.L."/>
            <person name="Shimizu K.K."/>
        </authorList>
    </citation>
    <scope>NUCLEOTIDE SEQUENCE [LARGE SCALE GENOMIC DNA]</scope>
    <source>
        <strain evidence="2">214</strain>
    </source>
</reference>
<dbReference type="InterPro" id="IPR039300">
    <property type="entry name" value="JASON"/>
</dbReference>
<feature type="compositionally biased region" description="Polar residues" evidence="1">
    <location>
        <begin position="183"/>
        <end position="198"/>
    </location>
</feature>
<name>A0AAV5JVP8_9ROSI</name>
<comment type="caution">
    <text evidence="2">The sequence shown here is derived from an EMBL/GenBank/DDBJ whole genome shotgun (WGS) entry which is preliminary data.</text>
</comment>
<proteinExistence type="predicted"/>
<dbReference type="PANTHER" id="PTHR33318:SF7">
    <property type="entry name" value="PROTEIN JASON"/>
    <property type="match status" value="1"/>
</dbReference>
<gene>
    <name evidence="2" type="ORF">SLEP1_g26239</name>
</gene>
<dbReference type="Proteomes" id="UP001054252">
    <property type="component" value="Unassembled WGS sequence"/>
</dbReference>
<feature type="compositionally biased region" description="Polar residues" evidence="1">
    <location>
        <begin position="232"/>
        <end position="243"/>
    </location>
</feature>
<accession>A0AAV5JVP8</accession>
<sequence>MGCFFGCFRVRGDTSRSQFVSAASTRSKSTDRVVSRNRLSSLFLDEEKGGSRFSECENVGFESPQIRRGLRDEANFLKACGTILETPIEIRKASEKLKHSPSFEGDSEQPKFHTWLPNTSIKKLLSERPTGQPSSTIKLYEERELSFSEQTLSSSISNAGTCGRISNCAAEGNEETSMDAPQVKTQTSQTDNVKTSISPWPPATNIHGKTKSVRFECDDASPSIGSSHEDASQGSKNSVSPGKQSVIKPYPHPTPLKLSDEMQTPGTVYPTNVEAIENGKTRIRSQFVYSVLNPVEDASQWKVLKDEQIGSKEMLGDLRDSFEQLVIATPEPEVGVKKETSISGKVLNVEASLSSWLKPQPNTHNENNQNLWAASSNVPQFCRTGDRPIIGMVAAHWNENERSHISHKWWDGNGIPNSTTKYKEDQKVSWHATPFEERLEKALSEESLITQRKHAYKTPLVFDEADEADTAISLLQPSAHSKSVVSV</sequence>
<protein>
    <recommendedName>
        <fullName evidence="4">Protein JASON</fullName>
    </recommendedName>
</protein>
<evidence type="ECO:0008006" key="4">
    <source>
        <dbReference type="Google" id="ProtNLM"/>
    </source>
</evidence>
<keyword evidence="3" id="KW-1185">Reference proteome</keyword>
<dbReference type="PANTHER" id="PTHR33318">
    <property type="entry name" value="ASPARTYL/GLUTAMYL-TRNA(ASN/GLN) AMIDOTRANSFERASE SUBUNIT"/>
    <property type="match status" value="1"/>
</dbReference>
<evidence type="ECO:0000313" key="3">
    <source>
        <dbReference type="Proteomes" id="UP001054252"/>
    </source>
</evidence>
<evidence type="ECO:0000256" key="1">
    <source>
        <dbReference type="SAM" id="MobiDB-lite"/>
    </source>
</evidence>
<organism evidence="2 3">
    <name type="scientific">Rubroshorea leprosula</name>
    <dbReference type="NCBI Taxonomy" id="152421"/>
    <lineage>
        <taxon>Eukaryota</taxon>
        <taxon>Viridiplantae</taxon>
        <taxon>Streptophyta</taxon>
        <taxon>Embryophyta</taxon>
        <taxon>Tracheophyta</taxon>
        <taxon>Spermatophyta</taxon>
        <taxon>Magnoliopsida</taxon>
        <taxon>eudicotyledons</taxon>
        <taxon>Gunneridae</taxon>
        <taxon>Pentapetalae</taxon>
        <taxon>rosids</taxon>
        <taxon>malvids</taxon>
        <taxon>Malvales</taxon>
        <taxon>Dipterocarpaceae</taxon>
        <taxon>Rubroshorea</taxon>
    </lineage>
</organism>
<evidence type="ECO:0000313" key="2">
    <source>
        <dbReference type="EMBL" id="GKV15449.1"/>
    </source>
</evidence>
<feature type="region of interest" description="Disordered" evidence="1">
    <location>
        <begin position="175"/>
        <end position="264"/>
    </location>
</feature>